<keyword evidence="2" id="KW-1185">Reference proteome</keyword>
<reference evidence="1 2" key="1">
    <citation type="submission" date="2024-04" db="EMBL/GenBank/DDBJ databases">
        <title>Bacillus oryzaecorticis sp. nov., a moderately halophilic bacterium isolated from rice husks.</title>
        <authorList>
            <person name="Zhu H.-S."/>
        </authorList>
    </citation>
    <scope>NUCLEOTIDE SEQUENCE [LARGE SCALE GENOMIC DNA]</scope>
    <source>
        <strain evidence="1 2">ZC255</strain>
    </source>
</reference>
<name>A0ABU9KE65_9BACI</name>
<sequence>MKKMMLIVIALSIVSVLFFMLNRGTPIEHEELTKEEAPETIRKSIGENESSLGFQIFREGEYTYIYYKSEDAHDEYTTTDVRLRERRGKVVVTATVDGATNDGEVKYYELVRIHHVTEEDMILKERIDVP</sequence>
<evidence type="ECO:0000313" key="2">
    <source>
        <dbReference type="Proteomes" id="UP001389717"/>
    </source>
</evidence>
<accession>A0ABU9KE65</accession>
<evidence type="ECO:0000313" key="1">
    <source>
        <dbReference type="EMBL" id="MEL3974411.1"/>
    </source>
</evidence>
<dbReference type="Proteomes" id="UP001389717">
    <property type="component" value="Unassembled WGS sequence"/>
</dbReference>
<dbReference type="EMBL" id="JBBYAF010000053">
    <property type="protein sequence ID" value="MEL3974411.1"/>
    <property type="molecule type" value="Genomic_DNA"/>
</dbReference>
<dbReference type="RefSeq" id="WP_341985951.1">
    <property type="nucleotide sequence ID" value="NZ_JBBYAF010000053.1"/>
</dbReference>
<protein>
    <submittedName>
        <fullName evidence="1">Uncharacterized protein</fullName>
    </submittedName>
</protein>
<gene>
    <name evidence="1" type="ORF">AAEO50_19150</name>
</gene>
<comment type="caution">
    <text evidence="1">The sequence shown here is derived from an EMBL/GenBank/DDBJ whole genome shotgun (WGS) entry which is preliminary data.</text>
</comment>
<proteinExistence type="predicted"/>
<organism evidence="1 2">
    <name type="scientific">Rossellomorea oryzaecorticis</name>
    <dbReference type="NCBI Taxonomy" id="1396505"/>
    <lineage>
        <taxon>Bacteria</taxon>
        <taxon>Bacillati</taxon>
        <taxon>Bacillota</taxon>
        <taxon>Bacilli</taxon>
        <taxon>Bacillales</taxon>
        <taxon>Bacillaceae</taxon>
        <taxon>Rossellomorea</taxon>
    </lineage>
</organism>